<dbReference type="RefSeq" id="WP_341371400.1">
    <property type="nucleotide sequence ID" value="NZ_JBBPCO010000011.1"/>
</dbReference>
<proteinExistence type="predicted"/>
<sequence length="195" mass="21062">MKVFIPVLRSCLLALALGSPMATSAMTDEPGNVPQPLLFMENQMNIEGKMTAVFTGDKVSVSIQGGPLEIPLGEHINRESKDADPAVQVPEKKAPRALGAAALDDREYDRFGRDAQDLSMEVRPEIGNARSGAGHAGPWAQLMASYLQGGLFSLDPALGFSGSAVSRTRLRQVKVSSVGRLTRPQKLHMQARMHR</sequence>
<feature type="chain" id="PRO_5046002544" evidence="1">
    <location>
        <begin position="26"/>
        <end position="195"/>
    </location>
</feature>
<comment type="caution">
    <text evidence="2">The sequence shown here is derived from an EMBL/GenBank/DDBJ whole genome shotgun (WGS) entry which is preliminary data.</text>
</comment>
<keyword evidence="1" id="KW-0732">Signal</keyword>
<keyword evidence="3" id="KW-1185">Reference proteome</keyword>
<reference evidence="2 3" key="1">
    <citation type="submission" date="2024-04" db="EMBL/GenBank/DDBJ databases">
        <authorList>
            <person name="Abashina T."/>
            <person name="Shaikin A."/>
        </authorList>
    </citation>
    <scope>NUCLEOTIDE SEQUENCE [LARGE SCALE GENOMIC DNA]</scope>
    <source>
        <strain evidence="2 3">AAFK</strain>
    </source>
</reference>
<protein>
    <submittedName>
        <fullName evidence="2">Uncharacterized protein</fullName>
    </submittedName>
</protein>
<evidence type="ECO:0000313" key="2">
    <source>
        <dbReference type="EMBL" id="MEK8090344.1"/>
    </source>
</evidence>
<organism evidence="2 3">
    <name type="scientific">Thermithiobacillus plumbiphilus</name>
    <dbReference type="NCBI Taxonomy" id="1729899"/>
    <lineage>
        <taxon>Bacteria</taxon>
        <taxon>Pseudomonadati</taxon>
        <taxon>Pseudomonadota</taxon>
        <taxon>Acidithiobacillia</taxon>
        <taxon>Acidithiobacillales</taxon>
        <taxon>Thermithiobacillaceae</taxon>
        <taxon>Thermithiobacillus</taxon>
    </lineage>
</organism>
<accession>A0ABU9DAD9</accession>
<name>A0ABU9DAD9_9PROT</name>
<evidence type="ECO:0000313" key="3">
    <source>
        <dbReference type="Proteomes" id="UP001446205"/>
    </source>
</evidence>
<gene>
    <name evidence="2" type="ORF">WOB96_11300</name>
</gene>
<evidence type="ECO:0000256" key="1">
    <source>
        <dbReference type="SAM" id="SignalP"/>
    </source>
</evidence>
<dbReference type="Proteomes" id="UP001446205">
    <property type="component" value="Unassembled WGS sequence"/>
</dbReference>
<dbReference type="EMBL" id="JBBPCO010000011">
    <property type="protein sequence ID" value="MEK8090344.1"/>
    <property type="molecule type" value="Genomic_DNA"/>
</dbReference>
<feature type="signal peptide" evidence="1">
    <location>
        <begin position="1"/>
        <end position="25"/>
    </location>
</feature>